<gene>
    <name evidence="2" type="ORF">T459_04541</name>
</gene>
<accession>A0A2G3A5D7</accession>
<dbReference type="PANTHER" id="PTHR46103">
    <property type="entry name" value="RRNA METHYLTRANSFERASE 1, MITOCHONDRIAL"/>
    <property type="match status" value="1"/>
</dbReference>
<dbReference type="InterPro" id="IPR047182">
    <property type="entry name" value="MRM1"/>
</dbReference>
<dbReference type="Proteomes" id="UP000222542">
    <property type="component" value="Unassembled WGS sequence"/>
</dbReference>
<dbReference type="STRING" id="4072.A0A2G3A5D7"/>
<dbReference type="SUPFAM" id="SSF55315">
    <property type="entry name" value="L30e-like"/>
    <property type="match status" value="1"/>
</dbReference>
<reference evidence="2 3" key="2">
    <citation type="journal article" date="2017" name="Genome Biol.">
        <title>New reference genome sequences of hot pepper reveal the massive evolution of plant disease-resistance genes by retroduplication.</title>
        <authorList>
            <person name="Kim S."/>
            <person name="Park J."/>
            <person name="Yeom S.I."/>
            <person name="Kim Y.M."/>
            <person name="Seo E."/>
            <person name="Kim K.T."/>
            <person name="Kim M.S."/>
            <person name="Lee J.M."/>
            <person name="Cheong K."/>
            <person name="Shin H.S."/>
            <person name="Kim S.B."/>
            <person name="Han K."/>
            <person name="Lee J."/>
            <person name="Park M."/>
            <person name="Lee H.A."/>
            <person name="Lee H.Y."/>
            <person name="Lee Y."/>
            <person name="Oh S."/>
            <person name="Lee J.H."/>
            <person name="Choi E."/>
            <person name="Choi E."/>
            <person name="Lee S.E."/>
            <person name="Jeon J."/>
            <person name="Kim H."/>
            <person name="Choi G."/>
            <person name="Song H."/>
            <person name="Lee J."/>
            <person name="Lee S.C."/>
            <person name="Kwon J.K."/>
            <person name="Lee H.Y."/>
            <person name="Koo N."/>
            <person name="Hong Y."/>
            <person name="Kim R.W."/>
            <person name="Kang W.H."/>
            <person name="Huh J.H."/>
            <person name="Kang B.C."/>
            <person name="Yang T.J."/>
            <person name="Lee Y.H."/>
            <person name="Bennetzen J.L."/>
            <person name="Choi D."/>
        </authorList>
    </citation>
    <scope>NUCLEOTIDE SEQUENCE [LARGE SCALE GENOMIC DNA]</scope>
    <source>
        <strain evidence="3">cv. CM334</strain>
    </source>
</reference>
<feature type="domain" description="RNA 2-O ribose methyltransferase substrate binding" evidence="1">
    <location>
        <begin position="21"/>
        <end position="105"/>
    </location>
</feature>
<name>A0A2G3A5D7_CAPAN</name>
<dbReference type="AlphaFoldDB" id="A0A2G3A5D7"/>
<dbReference type="PANTHER" id="PTHR46103:SF1">
    <property type="entry name" value="RRNA METHYLTRANSFERASE 1, MITOCHONDRIAL"/>
    <property type="match status" value="1"/>
</dbReference>
<organism evidence="2 3">
    <name type="scientific">Capsicum annuum</name>
    <name type="common">Capsicum pepper</name>
    <dbReference type="NCBI Taxonomy" id="4072"/>
    <lineage>
        <taxon>Eukaryota</taxon>
        <taxon>Viridiplantae</taxon>
        <taxon>Streptophyta</taxon>
        <taxon>Embryophyta</taxon>
        <taxon>Tracheophyta</taxon>
        <taxon>Spermatophyta</taxon>
        <taxon>Magnoliopsida</taxon>
        <taxon>eudicotyledons</taxon>
        <taxon>Gunneridae</taxon>
        <taxon>Pentapetalae</taxon>
        <taxon>asterids</taxon>
        <taxon>lamiids</taxon>
        <taxon>Solanales</taxon>
        <taxon>Solanaceae</taxon>
        <taxon>Solanoideae</taxon>
        <taxon>Capsiceae</taxon>
        <taxon>Capsicum</taxon>
    </lineage>
</organism>
<dbReference type="Gramene" id="PHT89428">
    <property type="protein sequence ID" value="PHT89428"/>
    <property type="gene ID" value="T459_04541"/>
</dbReference>
<dbReference type="InterPro" id="IPR029064">
    <property type="entry name" value="Ribosomal_eL30-like_sf"/>
</dbReference>
<comment type="caution">
    <text evidence="2">The sequence shown here is derived from an EMBL/GenBank/DDBJ whole genome shotgun (WGS) entry which is preliminary data.</text>
</comment>
<dbReference type="InterPro" id="IPR013123">
    <property type="entry name" value="SpoU_subst-bd"/>
</dbReference>
<dbReference type="Pfam" id="PF08032">
    <property type="entry name" value="SpoU_sub_bind"/>
    <property type="match status" value="1"/>
</dbReference>
<protein>
    <recommendedName>
        <fullName evidence="1">RNA 2-O ribose methyltransferase substrate binding domain-containing protein</fullName>
    </recommendedName>
</protein>
<proteinExistence type="predicted"/>
<evidence type="ECO:0000313" key="3">
    <source>
        <dbReference type="Proteomes" id="UP000222542"/>
    </source>
</evidence>
<dbReference type="GO" id="GO:0016435">
    <property type="term" value="F:rRNA (guanine) methyltransferase activity"/>
    <property type="evidence" value="ECO:0000318"/>
    <property type="project" value="GO_Central"/>
</dbReference>
<reference evidence="2 3" key="1">
    <citation type="journal article" date="2014" name="Nat. Genet.">
        <title>Genome sequence of the hot pepper provides insights into the evolution of pungency in Capsicum species.</title>
        <authorList>
            <person name="Kim S."/>
            <person name="Park M."/>
            <person name="Yeom S.I."/>
            <person name="Kim Y.M."/>
            <person name="Lee J.M."/>
            <person name="Lee H.A."/>
            <person name="Seo E."/>
            <person name="Choi J."/>
            <person name="Cheong K."/>
            <person name="Kim K.T."/>
            <person name="Jung K."/>
            <person name="Lee G.W."/>
            <person name="Oh S.K."/>
            <person name="Bae C."/>
            <person name="Kim S.B."/>
            <person name="Lee H.Y."/>
            <person name="Kim S.Y."/>
            <person name="Kim M.S."/>
            <person name="Kang B.C."/>
            <person name="Jo Y.D."/>
            <person name="Yang H.B."/>
            <person name="Jeong H.J."/>
            <person name="Kang W.H."/>
            <person name="Kwon J.K."/>
            <person name="Shin C."/>
            <person name="Lim J.Y."/>
            <person name="Park J.H."/>
            <person name="Huh J.H."/>
            <person name="Kim J.S."/>
            <person name="Kim B.D."/>
            <person name="Cohen O."/>
            <person name="Paran I."/>
            <person name="Suh M.C."/>
            <person name="Lee S.B."/>
            <person name="Kim Y.K."/>
            <person name="Shin Y."/>
            <person name="Noh S.J."/>
            <person name="Park J."/>
            <person name="Seo Y.S."/>
            <person name="Kwon S.Y."/>
            <person name="Kim H.A."/>
            <person name="Park J.M."/>
            <person name="Kim H.J."/>
            <person name="Choi S.B."/>
            <person name="Bosland P.W."/>
            <person name="Reeves G."/>
            <person name="Jo S.H."/>
            <person name="Lee B.W."/>
            <person name="Cho H.T."/>
            <person name="Choi H.S."/>
            <person name="Lee M.S."/>
            <person name="Yu Y."/>
            <person name="Do Choi Y."/>
            <person name="Park B.S."/>
            <person name="van Deynze A."/>
            <person name="Ashrafi H."/>
            <person name="Hill T."/>
            <person name="Kim W.T."/>
            <person name="Pai H.S."/>
            <person name="Ahn H.K."/>
            <person name="Yeam I."/>
            <person name="Giovannoni J.J."/>
            <person name="Rose J.K."/>
            <person name="Sorensen I."/>
            <person name="Lee S.J."/>
            <person name="Kim R.W."/>
            <person name="Choi I.Y."/>
            <person name="Choi B.S."/>
            <person name="Lim J.S."/>
            <person name="Lee Y.H."/>
            <person name="Choi D."/>
        </authorList>
    </citation>
    <scope>NUCLEOTIDE SEQUENCE [LARGE SCALE GENOMIC DNA]</scope>
    <source>
        <strain evidence="3">cv. CM334</strain>
    </source>
</reference>
<evidence type="ECO:0000259" key="1">
    <source>
        <dbReference type="Pfam" id="PF08032"/>
    </source>
</evidence>
<dbReference type="EMBL" id="AYRZ02000002">
    <property type="protein sequence ID" value="PHT89428.1"/>
    <property type="molecule type" value="Genomic_DNA"/>
</dbReference>
<sequence length="214" mass="23415">MVYLRKGATKSTLPRMVGEGIYGVDPVLAASSSGRREFFGLYIQKGLDLSGNNRKKKDKKGFKRVMMIADKVGLGKKKVSKHDLNMITDNRPHQGLVLDASPLEMVAIKELEPIVPAAPTILVLGNEETELRPLVESSDTELVRILENISVDIIAGQDEYAECDNSISGQNYRSFMAVESLNISVAAGKIIKDSSLASLKPNSKSSSMSSRRFK</sequence>
<dbReference type="GO" id="GO:0000154">
    <property type="term" value="P:rRNA modification"/>
    <property type="evidence" value="ECO:0000318"/>
    <property type="project" value="GO_Central"/>
</dbReference>
<dbReference type="Gene3D" id="3.30.1330.30">
    <property type="match status" value="1"/>
</dbReference>
<keyword evidence="3" id="KW-1185">Reference proteome</keyword>
<evidence type="ECO:0000313" key="2">
    <source>
        <dbReference type="EMBL" id="PHT89428.1"/>
    </source>
</evidence>